<dbReference type="SMART" id="SM00418">
    <property type="entry name" value="HTH_ARSR"/>
    <property type="match status" value="1"/>
</dbReference>
<dbReference type="InterPro" id="IPR011991">
    <property type="entry name" value="ArsR-like_HTH"/>
</dbReference>
<feature type="domain" description="HTH arsR-type" evidence="1">
    <location>
        <begin position="25"/>
        <end position="123"/>
    </location>
</feature>
<comment type="caution">
    <text evidence="2">The sequence shown here is derived from an EMBL/GenBank/DDBJ whole genome shotgun (WGS) entry which is preliminary data.</text>
</comment>
<dbReference type="CDD" id="cd00090">
    <property type="entry name" value="HTH_ARSR"/>
    <property type="match status" value="1"/>
</dbReference>
<reference evidence="3" key="1">
    <citation type="journal article" date="2019" name="Int. J. Syst. Evol. Microbiol.">
        <title>The Global Catalogue of Microorganisms (GCM) 10K type strain sequencing project: providing services to taxonomists for standard genome sequencing and annotation.</title>
        <authorList>
            <consortium name="The Broad Institute Genomics Platform"/>
            <consortium name="The Broad Institute Genome Sequencing Center for Infectious Disease"/>
            <person name="Wu L."/>
            <person name="Ma J."/>
        </authorList>
    </citation>
    <scope>NUCLEOTIDE SEQUENCE [LARGE SCALE GENOMIC DNA]</scope>
    <source>
        <strain evidence="3">CCUG 43114</strain>
    </source>
</reference>
<dbReference type="Proteomes" id="UP001596122">
    <property type="component" value="Unassembled WGS sequence"/>
</dbReference>
<evidence type="ECO:0000259" key="1">
    <source>
        <dbReference type="SMART" id="SM00418"/>
    </source>
</evidence>
<dbReference type="InterPro" id="IPR001845">
    <property type="entry name" value="HTH_ArsR_DNA-bd_dom"/>
</dbReference>
<dbReference type="EMBL" id="JBHSLD010000001">
    <property type="protein sequence ID" value="MFC5379215.1"/>
    <property type="molecule type" value="Genomic_DNA"/>
</dbReference>
<dbReference type="SUPFAM" id="SSF46785">
    <property type="entry name" value="Winged helix' DNA-binding domain"/>
    <property type="match status" value="1"/>
</dbReference>
<dbReference type="InterPro" id="IPR036388">
    <property type="entry name" value="WH-like_DNA-bd_sf"/>
</dbReference>
<dbReference type="Gene3D" id="1.10.10.10">
    <property type="entry name" value="Winged helix-like DNA-binding domain superfamily/Winged helix DNA-binding domain"/>
    <property type="match status" value="1"/>
</dbReference>
<gene>
    <name evidence="2" type="ORF">ACFPJ6_00275</name>
</gene>
<accession>A0ABW0GJE8</accession>
<sequence>MSEQGQPGERGWQPGPGDVVLEDAAAIRALAHPARLLATELLFARRGVALTATELAAEAGLTPSAMSYHLRALERHGLVVRAEATGDERQRPWRAAGEQVVVRSGGSGAGEQTANRAATDLLLGAMLERLAASLAALSARAHREDPEWRVGGLFPTTLHLSAAETAELSRELAAVVERYAARHERREPGTRTVAVTLALVPEAAPED</sequence>
<proteinExistence type="predicted"/>
<name>A0ABW0GJE8_9MICO</name>
<dbReference type="RefSeq" id="WP_340266762.1">
    <property type="nucleotide sequence ID" value="NZ_JBBEOG010000001.1"/>
</dbReference>
<organism evidence="2 3">
    <name type="scientific">Aquipuribacter nitratireducens</name>
    <dbReference type="NCBI Taxonomy" id="650104"/>
    <lineage>
        <taxon>Bacteria</taxon>
        <taxon>Bacillati</taxon>
        <taxon>Actinomycetota</taxon>
        <taxon>Actinomycetes</taxon>
        <taxon>Micrococcales</taxon>
        <taxon>Intrasporangiaceae</taxon>
        <taxon>Aquipuribacter</taxon>
    </lineage>
</organism>
<dbReference type="Pfam" id="PF12840">
    <property type="entry name" value="HTH_20"/>
    <property type="match status" value="1"/>
</dbReference>
<evidence type="ECO:0000313" key="2">
    <source>
        <dbReference type="EMBL" id="MFC5379215.1"/>
    </source>
</evidence>
<evidence type="ECO:0000313" key="3">
    <source>
        <dbReference type="Proteomes" id="UP001596122"/>
    </source>
</evidence>
<keyword evidence="3" id="KW-1185">Reference proteome</keyword>
<dbReference type="InterPro" id="IPR036390">
    <property type="entry name" value="WH_DNA-bd_sf"/>
</dbReference>
<protein>
    <submittedName>
        <fullName evidence="2">ArsR/SmtB family transcription factor</fullName>
    </submittedName>
</protein>